<keyword evidence="5" id="KW-1185">Reference proteome</keyword>
<evidence type="ECO:0000259" key="3">
    <source>
        <dbReference type="Pfam" id="PF14432"/>
    </source>
</evidence>
<reference evidence="4 5" key="1">
    <citation type="submission" date="2017-09" db="EMBL/GenBank/DDBJ databases">
        <title>WGS assembly of Aquilegia coerulea Goldsmith.</title>
        <authorList>
            <person name="Hodges S."/>
            <person name="Kramer E."/>
            <person name="Nordborg M."/>
            <person name="Tomkins J."/>
            <person name="Borevitz J."/>
            <person name="Derieg N."/>
            <person name="Yan J."/>
            <person name="Mihaltcheva S."/>
            <person name="Hayes R.D."/>
            <person name="Rokhsar D."/>
        </authorList>
    </citation>
    <scope>NUCLEOTIDE SEQUENCE [LARGE SCALE GENOMIC DNA]</scope>
    <source>
        <strain evidence="5">cv. Goldsmith</strain>
    </source>
</reference>
<dbReference type="PROSITE" id="PS51375">
    <property type="entry name" value="PPR"/>
    <property type="match status" value="1"/>
</dbReference>
<dbReference type="GO" id="GO:0009451">
    <property type="term" value="P:RNA modification"/>
    <property type="evidence" value="ECO:0007669"/>
    <property type="project" value="InterPro"/>
</dbReference>
<proteinExistence type="predicted"/>
<protein>
    <recommendedName>
        <fullName evidence="3">DYW domain-containing protein</fullName>
    </recommendedName>
</protein>
<dbReference type="FunCoup" id="A0A2G5DHF2">
    <property type="interactions" value="759"/>
</dbReference>
<dbReference type="InParanoid" id="A0A2G5DHF2"/>
<dbReference type="Pfam" id="PF14432">
    <property type="entry name" value="DYW_deaminase"/>
    <property type="match status" value="1"/>
</dbReference>
<dbReference type="OrthoDB" id="1932290at2759"/>
<dbReference type="PANTHER" id="PTHR47926:SF388">
    <property type="entry name" value="DYW DOMAIN-CONTAINING PROTEIN"/>
    <property type="match status" value="1"/>
</dbReference>
<evidence type="ECO:0000313" key="4">
    <source>
        <dbReference type="EMBL" id="PIA42657.1"/>
    </source>
</evidence>
<dbReference type="InterPro" id="IPR032867">
    <property type="entry name" value="DYW_dom"/>
</dbReference>
<evidence type="ECO:0000256" key="1">
    <source>
        <dbReference type="ARBA" id="ARBA00022737"/>
    </source>
</evidence>
<dbReference type="NCBIfam" id="TIGR00756">
    <property type="entry name" value="PPR"/>
    <property type="match status" value="1"/>
</dbReference>
<accession>A0A2G5DHF2</accession>
<sequence length="515" mass="57915">MQSVGNQGTSFGVQGNQNRAYGGHVVGEFIQNRNECQSQANANLYYKAESVRSQQNLNGTYTGIVEESNKNKSGYQGQTIGNMVYRESSVGLQHNSDGLQIGIGGSSTPSNAESNNELAETCVYAGTIEELDTYCKEYKVKEALAVLEILEKKGVTVDLPRYVLLIQACGNIGFLPFAKSVHAHLIRSEGRIHQVYVHNMILEMYSKCRSMCDAHEVFENMPERNLTSWDTMITGSAKNGHGEDAIDLFTQFKQAGLTPDGQMFMGVFLACSVLCDIDEGMLHFESMSNVYGIVPSMEHYTSVVKMFGSIGYLDEAMEFIEQMPVEPNIDIWETLMNLCRIHGNIVLEDHCTKIVRYLDFSRLAEKSKEAAFDHAHDIPKKRGLQEVPTRNIYEFKAGDKSFSQEKEIYALLKAVSAHMKEAGHWPFTKAVLHDIDEESKEESLLSHSERLAVAHGLLSSQPRQTMRVIKNLRVCVDCHNFLKIISKIVGRTLIIRDAKRFHRFQDGSCTCNDFW</sequence>
<dbReference type="GO" id="GO:0003723">
    <property type="term" value="F:RNA binding"/>
    <property type="evidence" value="ECO:0007669"/>
    <property type="project" value="InterPro"/>
</dbReference>
<gene>
    <name evidence="4" type="ORF">AQUCO_02000242v1</name>
</gene>
<dbReference type="InterPro" id="IPR046960">
    <property type="entry name" value="PPR_At4g14850-like_plant"/>
</dbReference>
<dbReference type="Pfam" id="PF01535">
    <property type="entry name" value="PPR"/>
    <property type="match status" value="2"/>
</dbReference>
<keyword evidence="1" id="KW-0677">Repeat</keyword>
<dbReference type="PANTHER" id="PTHR47926">
    <property type="entry name" value="PENTATRICOPEPTIDE REPEAT-CONTAINING PROTEIN"/>
    <property type="match status" value="1"/>
</dbReference>
<dbReference type="GO" id="GO:0008270">
    <property type="term" value="F:zinc ion binding"/>
    <property type="evidence" value="ECO:0007669"/>
    <property type="project" value="InterPro"/>
</dbReference>
<dbReference type="EMBL" id="KZ305037">
    <property type="protein sequence ID" value="PIA42657.1"/>
    <property type="molecule type" value="Genomic_DNA"/>
</dbReference>
<dbReference type="FunFam" id="1.25.40.10:FF:000031">
    <property type="entry name" value="Pentatricopeptide repeat-containing protein mitochondrial"/>
    <property type="match status" value="1"/>
</dbReference>
<feature type="domain" description="DYW" evidence="3">
    <location>
        <begin position="423"/>
        <end position="515"/>
    </location>
</feature>
<dbReference type="STRING" id="218851.A0A2G5DHF2"/>
<dbReference type="Proteomes" id="UP000230069">
    <property type="component" value="Unassembled WGS sequence"/>
</dbReference>
<dbReference type="AlphaFoldDB" id="A0A2G5DHF2"/>
<feature type="repeat" description="PPR" evidence="2">
    <location>
        <begin position="225"/>
        <end position="259"/>
    </location>
</feature>
<dbReference type="InterPro" id="IPR011990">
    <property type="entry name" value="TPR-like_helical_dom_sf"/>
</dbReference>
<dbReference type="Gene3D" id="1.25.40.10">
    <property type="entry name" value="Tetratricopeptide repeat domain"/>
    <property type="match status" value="1"/>
</dbReference>
<evidence type="ECO:0000313" key="5">
    <source>
        <dbReference type="Proteomes" id="UP000230069"/>
    </source>
</evidence>
<dbReference type="InterPro" id="IPR002885">
    <property type="entry name" value="PPR_rpt"/>
</dbReference>
<evidence type="ECO:0000256" key="2">
    <source>
        <dbReference type="PROSITE-ProRule" id="PRU00708"/>
    </source>
</evidence>
<name>A0A2G5DHF2_AQUCA</name>
<organism evidence="4 5">
    <name type="scientific">Aquilegia coerulea</name>
    <name type="common">Rocky mountain columbine</name>
    <dbReference type="NCBI Taxonomy" id="218851"/>
    <lineage>
        <taxon>Eukaryota</taxon>
        <taxon>Viridiplantae</taxon>
        <taxon>Streptophyta</taxon>
        <taxon>Embryophyta</taxon>
        <taxon>Tracheophyta</taxon>
        <taxon>Spermatophyta</taxon>
        <taxon>Magnoliopsida</taxon>
        <taxon>Ranunculales</taxon>
        <taxon>Ranunculaceae</taxon>
        <taxon>Thalictroideae</taxon>
        <taxon>Aquilegia</taxon>
    </lineage>
</organism>